<evidence type="ECO:0000256" key="1">
    <source>
        <dbReference type="SAM" id="MobiDB-lite"/>
    </source>
</evidence>
<feature type="region of interest" description="Disordered" evidence="1">
    <location>
        <begin position="364"/>
        <end position="384"/>
    </location>
</feature>
<feature type="region of interest" description="Disordered" evidence="1">
    <location>
        <begin position="1"/>
        <end position="58"/>
    </location>
</feature>
<gene>
    <name evidence="2" type="ORF">PROFUN_00103</name>
</gene>
<name>A0A2P6P0M5_9EUKA</name>
<dbReference type="Proteomes" id="UP000241769">
    <property type="component" value="Unassembled WGS sequence"/>
</dbReference>
<evidence type="ECO:0000313" key="3">
    <source>
        <dbReference type="Proteomes" id="UP000241769"/>
    </source>
</evidence>
<keyword evidence="3" id="KW-1185">Reference proteome</keyword>
<dbReference type="EMBL" id="MDYQ01000001">
    <property type="protein sequence ID" value="PRP89761.1"/>
    <property type="molecule type" value="Genomic_DNA"/>
</dbReference>
<feature type="compositionally biased region" description="Basic and acidic residues" evidence="1">
    <location>
        <begin position="372"/>
        <end position="384"/>
    </location>
</feature>
<reference evidence="2 3" key="1">
    <citation type="journal article" date="2018" name="Genome Biol. Evol.">
        <title>Multiple Roots of Fruiting Body Formation in Amoebozoa.</title>
        <authorList>
            <person name="Hillmann F."/>
            <person name="Forbes G."/>
            <person name="Novohradska S."/>
            <person name="Ferling I."/>
            <person name="Riege K."/>
            <person name="Groth M."/>
            <person name="Westermann M."/>
            <person name="Marz M."/>
            <person name="Spaller T."/>
            <person name="Winckler T."/>
            <person name="Schaap P."/>
            <person name="Glockner G."/>
        </authorList>
    </citation>
    <scope>NUCLEOTIDE SEQUENCE [LARGE SCALE GENOMIC DNA]</scope>
    <source>
        <strain evidence="2 3">Jena</strain>
    </source>
</reference>
<dbReference type="InParanoid" id="A0A2P6P0M5"/>
<protein>
    <recommendedName>
        <fullName evidence="4">PiggyBac transposable element-derived protein domain-containing protein</fullName>
    </recommendedName>
</protein>
<feature type="compositionally biased region" description="Polar residues" evidence="1">
    <location>
        <begin position="1"/>
        <end position="32"/>
    </location>
</feature>
<evidence type="ECO:0000313" key="2">
    <source>
        <dbReference type="EMBL" id="PRP89761.1"/>
    </source>
</evidence>
<proteinExistence type="predicted"/>
<dbReference type="AlphaFoldDB" id="A0A2P6P0M5"/>
<evidence type="ECO:0008006" key="4">
    <source>
        <dbReference type="Google" id="ProtNLM"/>
    </source>
</evidence>
<organism evidence="2 3">
    <name type="scientific">Planoprotostelium fungivorum</name>
    <dbReference type="NCBI Taxonomy" id="1890364"/>
    <lineage>
        <taxon>Eukaryota</taxon>
        <taxon>Amoebozoa</taxon>
        <taxon>Evosea</taxon>
        <taxon>Variosea</taxon>
        <taxon>Cavosteliida</taxon>
        <taxon>Cavosteliaceae</taxon>
        <taxon>Planoprotostelium</taxon>
    </lineage>
</organism>
<accession>A0A2P6P0M5</accession>
<sequence length="384" mass="43705">MPSSTAQLQEEGQNFLANESLRSVDVTNQQPNKNDKEKRSSSRVPPKPMSTVVPVGTRNSQTPANFFKRMLSPNILEEICRGSRQRYPIVAKTGKRENIQLDSSHYLKFAVAQLSEMVTFHKSQKELRDMLSGTSLSINKYNQIASYLHPPWETIWPMVNRNFETSIIPGGYATLDETMWAWQGEDPGIVCIERKPDGIGWKCITMAVKMAHTGRPYMLLLRPEVSEHFKPYECLDVAKHLANKYHLSVCADRWFGRMGWLETWCGSTFFTAGMKKSESLALYNVMTHKLDFGQYRVFRKGDLLISAFKDEAMMVVATSACSVEGKDDTSDGDDDDNDEDLLDDIIETSNLKAEILKRMCRQKGMSTGDDDDFHRSETKNIRLL</sequence>
<comment type="caution">
    <text evidence="2">The sequence shown here is derived from an EMBL/GenBank/DDBJ whole genome shotgun (WGS) entry which is preliminary data.</text>
</comment>